<comment type="caution">
    <text evidence="1">The sequence shown here is derived from an EMBL/GenBank/DDBJ whole genome shotgun (WGS) entry which is preliminary data.</text>
</comment>
<dbReference type="AlphaFoldDB" id="X1BQT4"/>
<accession>X1BQT4</accession>
<evidence type="ECO:0000313" key="1">
    <source>
        <dbReference type="EMBL" id="GAG86508.1"/>
    </source>
</evidence>
<organism evidence="1">
    <name type="scientific">marine sediment metagenome</name>
    <dbReference type="NCBI Taxonomy" id="412755"/>
    <lineage>
        <taxon>unclassified sequences</taxon>
        <taxon>metagenomes</taxon>
        <taxon>ecological metagenomes</taxon>
    </lineage>
</organism>
<dbReference type="EMBL" id="BART01011549">
    <property type="protein sequence ID" value="GAG86508.1"/>
    <property type="molecule type" value="Genomic_DNA"/>
</dbReference>
<sequence length="94" mass="10693">MKDRPPCPQCKQPATQVFWQRSGKGPILRRRVTKYQCGSVGYANNYFLIPYQIRCDDPTLPKPPMSEVKANPQYLTPLPLYPDDVTVPTVDTVP</sequence>
<reference evidence="1" key="1">
    <citation type="journal article" date="2014" name="Front. Microbiol.">
        <title>High frequency of phylogenetically diverse reductive dehalogenase-homologous genes in deep subseafloor sedimentary metagenomes.</title>
        <authorList>
            <person name="Kawai M."/>
            <person name="Futagami T."/>
            <person name="Toyoda A."/>
            <person name="Takaki Y."/>
            <person name="Nishi S."/>
            <person name="Hori S."/>
            <person name="Arai W."/>
            <person name="Tsubouchi T."/>
            <person name="Morono Y."/>
            <person name="Uchiyama I."/>
            <person name="Ito T."/>
            <person name="Fujiyama A."/>
            <person name="Inagaki F."/>
            <person name="Takami H."/>
        </authorList>
    </citation>
    <scope>NUCLEOTIDE SEQUENCE</scope>
    <source>
        <strain evidence="1">Expedition CK06-06</strain>
    </source>
</reference>
<protein>
    <submittedName>
        <fullName evidence="1">Uncharacterized protein</fullName>
    </submittedName>
</protein>
<name>X1BQT4_9ZZZZ</name>
<proteinExistence type="predicted"/>
<gene>
    <name evidence="1" type="ORF">S01H4_24551</name>
</gene>